<organism evidence="1 2">
    <name type="scientific">Oscillatoria acuminata PCC 6304</name>
    <dbReference type="NCBI Taxonomy" id="56110"/>
    <lineage>
        <taxon>Bacteria</taxon>
        <taxon>Bacillati</taxon>
        <taxon>Cyanobacteriota</taxon>
        <taxon>Cyanophyceae</taxon>
        <taxon>Oscillatoriophycideae</taxon>
        <taxon>Oscillatoriales</taxon>
        <taxon>Oscillatoriaceae</taxon>
        <taxon>Oscillatoria</taxon>
    </lineage>
</organism>
<dbReference type="OrthoDB" id="530212at2"/>
<dbReference type="STRING" id="56110.Oscil6304_1732"/>
<dbReference type="KEGG" id="oac:Oscil6304_1732"/>
<dbReference type="AlphaFoldDB" id="K9TFU2"/>
<keyword evidence="2" id="KW-1185">Reference proteome</keyword>
<accession>K9TFU2</accession>
<reference evidence="1 2" key="1">
    <citation type="submission" date="2012-06" db="EMBL/GenBank/DDBJ databases">
        <title>Finished chromosome of genome of Oscillatoria acuminata PCC 6304.</title>
        <authorList>
            <consortium name="US DOE Joint Genome Institute"/>
            <person name="Gugger M."/>
            <person name="Coursin T."/>
            <person name="Rippka R."/>
            <person name="Tandeau De Marsac N."/>
            <person name="Huntemann M."/>
            <person name="Wei C.-L."/>
            <person name="Han J."/>
            <person name="Detter J.C."/>
            <person name="Han C."/>
            <person name="Tapia R."/>
            <person name="Davenport K."/>
            <person name="Daligault H."/>
            <person name="Erkkila T."/>
            <person name="Gu W."/>
            <person name="Munk A.C.C."/>
            <person name="Teshima H."/>
            <person name="Xu Y."/>
            <person name="Chain P."/>
            <person name="Chen A."/>
            <person name="Krypides N."/>
            <person name="Mavromatis K."/>
            <person name="Markowitz V."/>
            <person name="Szeto E."/>
            <person name="Ivanova N."/>
            <person name="Mikhailova N."/>
            <person name="Ovchinnikova G."/>
            <person name="Pagani I."/>
            <person name="Pati A."/>
            <person name="Goodwin L."/>
            <person name="Peters L."/>
            <person name="Pitluck S."/>
            <person name="Woyke T."/>
            <person name="Kerfeld C."/>
        </authorList>
    </citation>
    <scope>NUCLEOTIDE SEQUENCE [LARGE SCALE GENOMIC DNA]</scope>
    <source>
        <strain evidence="1 2">PCC 6304</strain>
    </source>
</reference>
<evidence type="ECO:0000313" key="2">
    <source>
        <dbReference type="Proteomes" id="UP000010367"/>
    </source>
</evidence>
<proteinExistence type="predicted"/>
<gene>
    <name evidence="1" type="ORF">Oscil6304_1732</name>
</gene>
<dbReference type="Proteomes" id="UP000010367">
    <property type="component" value="Chromosome"/>
</dbReference>
<dbReference type="InParanoid" id="K9TFU2"/>
<sequence length="66" mass="7301">MKDILPLLQCLVPVVGATTVRQLSRIAKAILAMEGRVTMLGISRWTPVGGSYRTVQRFLVLPYLVC</sequence>
<protein>
    <submittedName>
        <fullName evidence="1">Uncharacterized protein</fullName>
    </submittedName>
</protein>
<dbReference type="EMBL" id="CP003607">
    <property type="protein sequence ID" value="AFY81415.1"/>
    <property type="molecule type" value="Genomic_DNA"/>
</dbReference>
<dbReference type="HOGENOM" id="CLU_2826959_0_0_3"/>
<evidence type="ECO:0000313" key="1">
    <source>
        <dbReference type="EMBL" id="AFY81415.1"/>
    </source>
</evidence>
<name>K9TFU2_9CYAN</name>
<dbReference type="eggNOG" id="COG3385">
    <property type="taxonomic scope" value="Bacteria"/>
</dbReference>